<evidence type="ECO:0000313" key="13">
    <source>
        <dbReference type="Proteomes" id="UP000694392"/>
    </source>
</evidence>
<accession>A0A8D0HMW6</accession>
<comment type="similarity">
    <text evidence="2 10">Belongs to the glycosyltransferase 3 family.</text>
</comment>
<dbReference type="EC" id="2.4.1.11" evidence="10"/>
<evidence type="ECO:0000256" key="9">
    <source>
        <dbReference type="ARBA" id="ARBA00047345"/>
    </source>
</evidence>
<evidence type="ECO:0000256" key="4">
    <source>
        <dbReference type="ARBA" id="ARBA00022553"/>
    </source>
</evidence>
<proteinExistence type="inferred from homology"/>
<dbReference type="SUPFAM" id="SSF53756">
    <property type="entry name" value="UDP-Glycosyltransferase/glycogen phosphorylase"/>
    <property type="match status" value="2"/>
</dbReference>
<reference evidence="12" key="2">
    <citation type="submission" date="2025-09" db="UniProtKB">
        <authorList>
            <consortium name="Ensembl"/>
        </authorList>
    </citation>
    <scope>IDENTIFICATION</scope>
</reference>
<dbReference type="Gene3D" id="3.40.50.2000">
    <property type="entry name" value="Glycogen Phosphorylase B"/>
    <property type="match status" value="2"/>
</dbReference>
<sequence length="704" mass="81427">MPLVRSYSVTSLNGLPQWEDEDLPVEDLLLFEVAWEVTNKVGGIYTVIQTKAKVTVDEWGENYFLIGPYFEHNVKTQVEVCEPPSPAVKKTIDTMRSNGCQVYFGRWLIEGSPYVVLFDIGSAAWNLDKWRGEFWDACHVGIPFHDREANDALIFGSLTAWFLKELSDQFEDKPNIIAHFHEWQAGPGLILVRNRKLPVATIFTTHATLLGRYLCAASIDFYNNLDQFDIDKEAGERQIYHRYCMERASVHCAHVFTTVSQITAIEAEHMLKRKADVVTPNGLNIKKFSAMHEFQNLHAMYKARIQEFVRGHFYGHLDFNLERTLFFFIAGRYEFSNKGADMFLEALSRLNFLLRVHKSEITVVVFFIMPAKTNNFNVETLKGQAIRKQLWDTAHSVKEKFGKKLYEALLRGETPDLNKILDRDDLTIMKRAIYSTQRQSLPPVTTHNMIDDSTDPILSTIRRIGLFNNRTDRVKVILHPEFLSSTSPLLPMDYEEFVRGCHLGVFPSYYEPWGYTPAECTVMGIPSVTTNLSGFGCFMQEHVADPAAYGIYIVDRRFRSPDESCNQLTQFLYGFCQQSRRQRIVQRNRTERLSDLLDWRYLGRYYMHARHLALSKTFPDKFEMEPNAPPKTEGFRYPRPSSVPPSPSVSQHNSPHHSEDENEDEDERYDEDEEAERDRQNIKSPFSLGVVPQGKKKQHGEYRN</sequence>
<evidence type="ECO:0000256" key="7">
    <source>
        <dbReference type="ARBA" id="ARBA00023056"/>
    </source>
</evidence>
<keyword evidence="6 10" id="KW-0808">Transferase</keyword>
<feature type="compositionally biased region" description="Acidic residues" evidence="11">
    <location>
        <begin position="660"/>
        <end position="675"/>
    </location>
</feature>
<evidence type="ECO:0000256" key="8">
    <source>
        <dbReference type="ARBA" id="ARBA00043883"/>
    </source>
</evidence>
<dbReference type="OMA" id="RMHKSNV"/>
<evidence type="ECO:0000256" key="10">
    <source>
        <dbReference type="RuleBase" id="RU363104"/>
    </source>
</evidence>
<feature type="region of interest" description="Disordered" evidence="11">
    <location>
        <begin position="621"/>
        <end position="704"/>
    </location>
</feature>
<dbReference type="InterPro" id="IPR008631">
    <property type="entry name" value="Glycogen_synth"/>
</dbReference>
<comment type="function">
    <text evidence="8">Glycogen synthase participates in the glycogen biosynthetic process along with glycogenin and glycogen branching enzyme. Extends the primer composed of a few glucose units formed by glycogenin by adding new glucose units to it. In this context, glycogen synthase transfers the glycosyl residue from UDP-Glc to the non-reducing end of alpha-1,4-glucan.</text>
</comment>
<dbReference type="FunFam" id="3.40.50.2000:FF:000014">
    <property type="entry name" value="Glycogen [starch] synthase"/>
    <property type="match status" value="1"/>
</dbReference>
<evidence type="ECO:0000256" key="6">
    <source>
        <dbReference type="ARBA" id="ARBA00022679"/>
    </source>
</evidence>
<comment type="function">
    <text evidence="10">Transfers the glycosyl residue from UDP-Glc to the non-reducing end of alpha-1,4-glucan.</text>
</comment>
<dbReference type="UniPathway" id="UPA00164"/>
<dbReference type="AlphaFoldDB" id="A0A8D0HMW6"/>
<dbReference type="CDD" id="cd03793">
    <property type="entry name" value="GT3_GSY2-like"/>
    <property type="match status" value="1"/>
</dbReference>
<organism evidence="12 13">
    <name type="scientific">Sphenodon punctatus</name>
    <name type="common">Tuatara</name>
    <name type="synonym">Hatteria punctata</name>
    <dbReference type="NCBI Taxonomy" id="8508"/>
    <lineage>
        <taxon>Eukaryota</taxon>
        <taxon>Metazoa</taxon>
        <taxon>Chordata</taxon>
        <taxon>Craniata</taxon>
        <taxon>Vertebrata</taxon>
        <taxon>Euteleostomi</taxon>
        <taxon>Lepidosauria</taxon>
        <taxon>Sphenodontia</taxon>
        <taxon>Sphenodontidae</taxon>
        <taxon>Sphenodon</taxon>
    </lineage>
</organism>
<dbReference type="Ensembl" id="ENSSPUT00000026047.1">
    <property type="protein sequence ID" value="ENSSPUP00000024408.1"/>
    <property type="gene ID" value="ENSSPUG00000018699.1"/>
</dbReference>
<comment type="catalytic activity">
    <reaction evidence="9">
        <text>[(1-&gt;4)-alpha-D-glucosyl](n) + UDP-alpha-D-glucose = [(1-&gt;4)-alpha-D-glucosyl](n+1) + UDP + H(+)</text>
        <dbReference type="Rhea" id="RHEA:18549"/>
        <dbReference type="Rhea" id="RHEA-COMP:9584"/>
        <dbReference type="Rhea" id="RHEA-COMP:9587"/>
        <dbReference type="ChEBI" id="CHEBI:15378"/>
        <dbReference type="ChEBI" id="CHEBI:15444"/>
        <dbReference type="ChEBI" id="CHEBI:58223"/>
        <dbReference type="ChEBI" id="CHEBI:58885"/>
        <dbReference type="EC" id="2.4.1.11"/>
    </reaction>
    <physiologicalReaction direction="left-to-right" evidence="9">
        <dbReference type="Rhea" id="RHEA:18550"/>
    </physiologicalReaction>
</comment>
<dbReference type="GO" id="GO:0004373">
    <property type="term" value="F:alpha-1,4-glucan glucosyltransferase (UDP-glucose donor) activity"/>
    <property type="evidence" value="ECO:0007669"/>
    <property type="project" value="UniProtKB-EC"/>
</dbReference>
<dbReference type="GO" id="GO:0005829">
    <property type="term" value="C:cytosol"/>
    <property type="evidence" value="ECO:0007669"/>
    <property type="project" value="Ensembl"/>
</dbReference>
<keyword evidence="13" id="KW-1185">Reference proteome</keyword>
<evidence type="ECO:0000256" key="5">
    <source>
        <dbReference type="ARBA" id="ARBA00022676"/>
    </source>
</evidence>
<keyword evidence="3" id="KW-0021">Allosteric enzyme</keyword>
<comment type="pathway">
    <text evidence="1 10">Glycan biosynthesis; glycogen biosynthesis.</text>
</comment>
<evidence type="ECO:0000256" key="2">
    <source>
        <dbReference type="ARBA" id="ARBA00010686"/>
    </source>
</evidence>
<reference evidence="12" key="1">
    <citation type="submission" date="2025-08" db="UniProtKB">
        <authorList>
            <consortium name="Ensembl"/>
        </authorList>
    </citation>
    <scope>IDENTIFICATION</scope>
</reference>
<name>A0A8D0HMW6_SPHPU</name>
<keyword evidence="5 10" id="KW-0328">Glycosyltransferase</keyword>
<keyword evidence="4" id="KW-0597">Phosphoprotein</keyword>
<dbReference type="GeneTree" id="ENSGT00390000018612"/>
<evidence type="ECO:0000256" key="11">
    <source>
        <dbReference type="SAM" id="MobiDB-lite"/>
    </source>
</evidence>
<evidence type="ECO:0000256" key="1">
    <source>
        <dbReference type="ARBA" id="ARBA00004964"/>
    </source>
</evidence>
<keyword evidence="7 10" id="KW-0320">Glycogen biosynthesis</keyword>
<evidence type="ECO:0000313" key="12">
    <source>
        <dbReference type="Ensembl" id="ENSSPUP00000024408.1"/>
    </source>
</evidence>
<dbReference type="FunFam" id="3.40.50.2000:FF:000028">
    <property type="entry name" value="Glycogen [starch] synthase"/>
    <property type="match status" value="1"/>
</dbReference>
<gene>
    <name evidence="12" type="primary">GYS2</name>
</gene>
<protein>
    <recommendedName>
        <fullName evidence="10">Glycogen [starch] synthase</fullName>
        <ecNumber evidence="10">2.4.1.11</ecNumber>
    </recommendedName>
</protein>
<dbReference type="Pfam" id="PF05693">
    <property type="entry name" value="Glycogen_syn"/>
    <property type="match status" value="1"/>
</dbReference>
<dbReference type="PANTHER" id="PTHR10176">
    <property type="entry name" value="GLYCOGEN SYNTHASE"/>
    <property type="match status" value="1"/>
</dbReference>
<dbReference type="GO" id="GO:0005978">
    <property type="term" value="P:glycogen biosynthetic process"/>
    <property type="evidence" value="ECO:0007669"/>
    <property type="project" value="UniProtKB-UniPathway"/>
</dbReference>
<dbReference type="PANTHER" id="PTHR10176:SF1">
    <property type="entry name" value="GLYCOGEN [STARCH] SYNTHASE, LIVER"/>
    <property type="match status" value="1"/>
</dbReference>
<evidence type="ECO:0000256" key="3">
    <source>
        <dbReference type="ARBA" id="ARBA00022533"/>
    </source>
</evidence>
<dbReference type="Proteomes" id="UP000694392">
    <property type="component" value="Unplaced"/>
</dbReference>